<evidence type="ECO:0000313" key="1">
    <source>
        <dbReference type="EMBL" id="OOR85305.1"/>
    </source>
</evidence>
<name>A0A1S9ZP39_9GAMM</name>
<accession>A0A1S9ZP39</accession>
<protein>
    <submittedName>
        <fullName evidence="1">Uncharacterized protein</fullName>
    </submittedName>
</protein>
<dbReference type="EMBL" id="MUXT01000001">
    <property type="protein sequence ID" value="OOR85305.1"/>
    <property type="molecule type" value="Genomic_DNA"/>
</dbReference>
<organism evidence="1 2">
    <name type="scientific">Moraxella canis</name>
    <dbReference type="NCBI Taxonomy" id="90239"/>
    <lineage>
        <taxon>Bacteria</taxon>
        <taxon>Pseudomonadati</taxon>
        <taxon>Pseudomonadota</taxon>
        <taxon>Gammaproteobacteria</taxon>
        <taxon>Moraxellales</taxon>
        <taxon>Moraxellaceae</taxon>
        <taxon>Moraxella</taxon>
    </lineage>
</organism>
<comment type="caution">
    <text evidence="1">The sequence shown here is derived from an EMBL/GenBank/DDBJ whole genome shotgun (WGS) entry which is preliminary data.</text>
</comment>
<dbReference type="Proteomes" id="UP000190322">
    <property type="component" value="Unassembled WGS sequence"/>
</dbReference>
<sequence>MSDNSLTKGNYTRHSNKIGLFTANDARTGFLMHNDDVVLSFPFKDTVLEAGMSKEDTARNERFLHLEVDRQDIDVLFEPKVLTNYQYFSPTNQPT</sequence>
<gene>
    <name evidence="1" type="ORF">B0180_00445</name>
</gene>
<proteinExistence type="predicted"/>
<reference evidence="1 2" key="1">
    <citation type="submission" date="2017-02" db="EMBL/GenBank/DDBJ databases">
        <title>Draft genome sequence of Moraxella canis CCUG 8415A type strain.</title>
        <authorList>
            <person name="Engstrom-Jakobsson H."/>
            <person name="Salva-Serra F."/>
            <person name="Thorell K."/>
            <person name="Gonzales-Siles L."/>
            <person name="Karlsson R."/>
            <person name="Boulund F."/>
            <person name="Engstrand L."/>
            <person name="Moore E."/>
        </authorList>
    </citation>
    <scope>NUCLEOTIDE SEQUENCE [LARGE SCALE GENOMIC DNA]</scope>
    <source>
        <strain evidence="1 2">CCUG 8415A</strain>
    </source>
</reference>
<evidence type="ECO:0000313" key="2">
    <source>
        <dbReference type="Proteomes" id="UP000190322"/>
    </source>
</evidence>
<feature type="non-terminal residue" evidence="1">
    <location>
        <position position="95"/>
    </location>
</feature>
<dbReference type="AlphaFoldDB" id="A0A1S9ZP39"/>